<evidence type="ECO:0000313" key="1">
    <source>
        <dbReference type="EMBL" id="MCL6217027.1"/>
    </source>
</evidence>
<keyword evidence="2" id="KW-1185">Reference proteome</keyword>
<organism evidence="1 2">
    <name type="scientific">Zunongwangia pacifica</name>
    <dbReference type="NCBI Taxonomy" id="2911062"/>
    <lineage>
        <taxon>Bacteria</taxon>
        <taxon>Pseudomonadati</taxon>
        <taxon>Bacteroidota</taxon>
        <taxon>Flavobacteriia</taxon>
        <taxon>Flavobacteriales</taxon>
        <taxon>Flavobacteriaceae</taxon>
        <taxon>Zunongwangia</taxon>
    </lineage>
</organism>
<comment type="caution">
    <text evidence="1">The sequence shown here is derived from an EMBL/GenBank/DDBJ whole genome shotgun (WGS) entry which is preliminary data.</text>
</comment>
<proteinExistence type="predicted"/>
<accession>A0A9X1ZLX5</accession>
<dbReference type="EMBL" id="JAKHSK010000002">
    <property type="protein sequence ID" value="MCL6217027.1"/>
    <property type="molecule type" value="Genomic_DNA"/>
</dbReference>
<evidence type="ECO:0000313" key="2">
    <source>
        <dbReference type="Proteomes" id="UP001139521"/>
    </source>
</evidence>
<gene>
    <name evidence="1" type="ORF">L1967_01870</name>
</gene>
<dbReference type="InterPro" id="IPR027056">
    <property type="entry name" value="Gluconate_2DH_su3"/>
</dbReference>
<name>A0A9X1ZLX5_9FLAO</name>
<reference evidence="1" key="1">
    <citation type="submission" date="2022-01" db="EMBL/GenBank/DDBJ databases">
        <title>Genome sequencing of Zunongwangia sp. M21534 genome.</title>
        <authorList>
            <person name="Chen Y."/>
            <person name="Dong C."/>
            <person name="Shao Z."/>
        </authorList>
    </citation>
    <scope>NUCLEOTIDE SEQUENCE</scope>
    <source>
        <strain evidence="1">MCCC M21534</strain>
    </source>
</reference>
<dbReference type="RefSeq" id="WP_249600016.1">
    <property type="nucleotide sequence ID" value="NZ_JAKHSK010000002.1"/>
</dbReference>
<sequence length="193" mass="21826">MKRREALKNVALLLGGTVIGGSAFVAGCQSDRKKESQSDKSLFSEKDIEFMNEIGEVIIPTTDTPGAKAAEVGSFMAIMVTDCYDEEQRKTFVNGLNKMKNNFSAEYGHFFEEAKLDERTDYLNTLELEVETYYRQKKTEDPEHFYRMLKELTLLGYFTSEVGATQALNYIQTPGSYKACIPYEEGEKAWAIA</sequence>
<dbReference type="Pfam" id="PF13618">
    <property type="entry name" value="Gluconate_2-dh3"/>
    <property type="match status" value="1"/>
</dbReference>
<dbReference type="Proteomes" id="UP001139521">
    <property type="component" value="Unassembled WGS sequence"/>
</dbReference>
<dbReference type="PROSITE" id="PS51257">
    <property type="entry name" value="PROKAR_LIPOPROTEIN"/>
    <property type="match status" value="1"/>
</dbReference>
<dbReference type="AlphaFoldDB" id="A0A9X1ZLX5"/>
<protein>
    <submittedName>
        <fullName evidence="1">Gluconate 2-dehydrogenase subunit 3 family protein</fullName>
    </submittedName>
</protein>